<accession>A0A8S9IJY1</accession>
<gene>
    <name evidence="1" type="ORF">F2Q68_00027381</name>
</gene>
<evidence type="ECO:0008006" key="3">
    <source>
        <dbReference type="Google" id="ProtNLM"/>
    </source>
</evidence>
<dbReference type="InterPro" id="IPR051304">
    <property type="entry name" value="SCF_F-box_domain"/>
</dbReference>
<sequence>MPDWSLLPEELLNIISENVEDCFDIVHARSVSNFWRSTFSFPCMLRRPSYSLPSFANFPSKSKGLCTLEKIPLFLFRVQTPPPASASEYFLGGIGRDESDLTELPSPLQCSVKVKIPGSDPTLMNMRDGQIFPLGHQYRISCDSKEYRSLAFLSLHKEGREEFIVLLSFGRFFLALRSSEMKWKLVMGFKAPSSENIVTFRGMFYVTIRASMTTIYNRSFLVAPNSRVAPESCGLANISVSCGNDEELFMVKKSSLILMYQILVGSHAEQQGNVSCSAKELPDGCGVSENSILFTNELDNGTYVYKYGVDTGREEDDLNCWRFSGENRVTILSTSPVVNFRVEY</sequence>
<protein>
    <recommendedName>
        <fullName evidence="3">DUF295 domain-containing protein</fullName>
    </recommendedName>
</protein>
<reference evidence="1" key="1">
    <citation type="submission" date="2019-12" db="EMBL/GenBank/DDBJ databases">
        <title>Genome sequencing and annotation of Brassica cretica.</title>
        <authorList>
            <person name="Studholme D.J."/>
            <person name="Sarris P.F."/>
        </authorList>
    </citation>
    <scope>NUCLEOTIDE SEQUENCE</scope>
    <source>
        <strain evidence="1">PFS-001/15</strain>
        <tissue evidence="1">Leaf</tissue>
    </source>
</reference>
<dbReference type="Proteomes" id="UP000712281">
    <property type="component" value="Unassembled WGS sequence"/>
</dbReference>
<comment type="caution">
    <text evidence="1">The sequence shown here is derived from an EMBL/GenBank/DDBJ whole genome shotgun (WGS) entry which is preliminary data.</text>
</comment>
<proteinExistence type="predicted"/>
<name>A0A8S9IJY1_BRACR</name>
<evidence type="ECO:0000313" key="1">
    <source>
        <dbReference type="EMBL" id="KAF2569613.1"/>
    </source>
</evidence>
<dbReference type="PANTHER" id="PTHR47123">
    <property type="entry name" value="F-BOX PROTEIN SKIP23"/>
    <property type="match status" value="1"/>
</dbReference>
<organism evidence="1 2">
    <name type="scientific">Brassica cretica</name>
    <name type="common">Mustard</name>
    <dbReference type="NCBI Taxonomy" id="69181"/>
    <lineage>
        <taxon>Eukaryota</taxon>
        <taxon>Viridiplantae</taxon>
        <taxon>Streptophyta</taxon>
        <taxon>Embryophyta</taxon>
        <taxon>Tracheophyta</taxon>
        <taxon>Spermatophyta</taxon>
        <taxon>Magnoliopsida</taxon>
        <taxon>eudicotyledons</taxon>
        <taxon>Gunneridae</taxon>
        <taxon>Pentapetalae</taxon>
        <taxon>rosids</taxon>
        <taxon>malvids</taxon>
        <taxon>Brassicales</taxon>
        <taxon>Brassicaceae</taxon>
        <taxon>Brassiceae</taxon>
        <taxon>Brassica</taxon>
    </lineage>
</organism>
<dbReference type="PANTHER" id="PTHR47123:SF24">
    <property type="entry name" value="LOW PROTEIN: F-BOX_KELCH-REPEAT PROTEIN"/>
    <property type="match status" value="1"/>
</dbReference>
<dbReference type="EMBL" id="QGKW02001911">
    <property type="protein sequence ID" value="KAF2569613.1"/>
    <property type="molecule type" value="Genomic_DNA"/>
</dbReference>
<evidence type="ECO:0000313" key="2">
    <source>
        <dbReference type="Proteomes" id="UP000712281"/>
    </source>
</evidence>
<dbReference type="AlphaFoldDB" id="A0A8S9IJY1"/>